<comment type="similarity">
    <text evidence="1 2">Belongs to the UPF0102 family.</text>
</comment>
<protein>
    <recommendedName>
        <fullName evidence="2">UPF0102 protein RISK_006626</fullName>
    </recommendedName>
</protein>
<dbReference type="Pfam" id="PF02021">
    <property type="entry name" value="UPF0102"/>
    <property type="match status" value="1"/>
</dbReference>
<comment type="caution">
    <text evidence="3">The sequence shown here is derived from an EMBL/GenBank/DDBJ whole genome shotgun (WGS) entry which is preliminary data.</text>
</comment>
<dbReference type="EMBL" id="LECT01000054">
    <property type="protein sequence ID" value="KLU01470.1"/>
    <property type="molecule type" value="Genomic_DNA"/>
</dbReference>
<dbReference type="NCBIfam" id="TIGR00252">
    <property type="entry name" value="YraN family protein"/>
    <property type="match status" value="1"/>
</dbReference>
<evidence type="ECO:0000256" key="1">
    <source>
        <dbReference type="ARBA" id="ARBA00006738"/>
    </source>
</evidence>
<organism evidence="3 4">
    <name type="scientific">Rhodopirellula islandica</name>
    <dbReference type="NCBI Taxonomy" id="595434"/>
    <lineage>
        <taxon>Bacteria</taxon>
        <taxon>Pseudomonadati</taxon>
        <taxon>Planctomycetota</taxon>
        <taxon>Planctomycetia</taxon>
        <taxon>Pirellulales</taxon>
        <taxon>Pirellulaceae</taxon>
        <taxon>Rhodopirellula</taxon>
    </lineage>
</organism>
<dbReference type="PANTHER" id="PTHR34039:SF1">
    <property type="entry name" value="UPF0102 PROTEIN YRAN"/>
    <property type="match status" value="1"/>
</dbReference>
<dbReference type="Proteomes" id="UP000036367">
    <property type="component" value="Unassembled WGS sequence"/>
</dbReference>
<dbReference type="CDD" id="cd20736">
    <property type="entry name" value="PoNe_Nuclease"/>
    <property type="match status" value="1"/>
</dbReference>
<name>A0A0J1B3Q7_RHOIS</name>
<dbReference type="AlphaFoldDB" id="A0A0J1B3Q7"/>
<dbReference type="OrthoDB" id="9802516at2"/>
<evidence type="ECO:0000256" key="2">
    <source>
        <dbReference type="HAMAP-Rule" id="MF_00048"/>
    </source>
</evidence>
<dbReference type="SUPFAM" id="SSF52980">
    <property type="entry name" value="Restriction endonuclease-like"/>
    <property type="match status" value="1"/>
</dbReference>
<gene>
    <name evidence="3" type="ORF">RISK_006626</name>
</gene>
<dbReference type="RefSeq" id="WP_047817383.1">
    <property type="nucleotide sequence ID" value="NZ_LECT01000054.1"/>
</dbReference>
<proteinExistence type="inferred from homology"/>
<dbReference type="InterPro" id="IPR011856">
    <property type="entry name" value="tRNA_endonuc-like_dom_sf"/>
</dbReference>
<sequence length="167" mass="19321">MAADRFLHRVPRTLAWITSHAHRWHEWYIDQRFGAIDDDAQLGRRGEQVAARLLRRKGLQVIAESESDRAGEIDLIAIRKRPRLMVFVEVKTLSTTRPGHPADRVDENKQARITRAALRYLKRQKLLGVACRFDVVAVWWPGDEPHPTRVEHYESAFDAVGIDSFFV</sequence>
<dbReference type="STRING" id="595434.RISK_006626"/>
<dbReference type="InterPro" id="IPR011335">
    <property type="entry name" value="Restrct_endonuc-II-like"/>
</dbReference>
<evidence type="ECO:0000313" key="3">
    <source>
        <dbReference type="EMBL" id="KLU01470.1"/>
    </source>
</evidence>
<dbReference type="PATRIC" id="fig|595434.4.peg.6304"/>
<dbReference type="PANTHER" id="PTHR34039">
    <property type="entry name" value="UPF0102 PROTEIN YRAN"/>
    <property type="match status" value="1"/>
</dbReference>
<accession>A0A0J1B3Q7</accession>
<dbReference type="HAMAP" id="MF_00048">
    <property type="entry name" value="UPF0102"/>
    <property type="match status" value="1"/>
</dbReference>
<keyword evidence="4" id="KW-1185">Reference proteome</keyword>
<dbReference type="Gene3D" id="3.40.1350.10">
    <property type="match status" value="1"/>
</dbReference>
<evidence type="ECO:0000313" key="4">
    <source>
        <dbReference type="Proteomes" id="UP000036367"/>
    </source>
</evidence>
<dbReference type="GO" id="GO:0003676">
    <property type="term" value="F:nucleic acid binding"/>
    <property type="evidence" value="ECO:0007669"/>
    <property type="project" value="InterPro"/>
</dbReference>
<dbReference type="InterPro" id="IPR003509">
    <property type="entry name" value="UPF0102_YraN-like"/>
</dbReference>
<reference evidence="3" key="1">
    <citation type="submission" date="2015-05" db="EMBL/GenBank/DDBJ databases">
        <title>Permanent draft genome of Rhodopirellula islandicus K833.</title>
        <authorList>
            <person name="Kizina J."/>
            <person name="Richter M."/>
            <person name="Glockner F.O."/>
            <person name="Harder J."/>
        </authorList>
    </citation>
    <scope>NUCLEOTIDE SEQUENCE [LARGE SCALE GENOMIC DNA]</scope>
    <source>
        <strain evidence="3">K833</strain>
    </source>
</reference>